<evidence type="ECO:0000313" key="2">
    <source>
        <dbReference type="Proteomes" id="UP001481677"/>
    </source>
</evidence>
<gene>
    <name evidence="1" type="ORF">V4C56_12385</name>
</gene>
<evidence type="ECO:0000313" key="1">
    <source>
        <dbReference type="EMBL" id="MEM5340422.1"/>
    </source>
</evidence>
<dbReference type="EMBL" id="JAZHGA010000007">
    <property type="protein sequence ID" value="MEM5340422.1"/>
    <property type="molecule type" value="Genomic_DNA"/>
</dbReference>
<comment type="caution">
    <text evidence="1">The sequence shown here is derived from an EMBL/GenBank/DDBJ whole genome shotgun (WGS) entry which is preliminary data.</text>
</comment>
<name>A0ABU9R094_9BURK</name>
<reference evidence="1 2" key="1">
    <citation type="submission" date="2024-01" db="EMBL/GenBank/DDBJ databases">
        <title>The diversity of rhizobia nodulating Mimosa spp. in eleven states of Brazil covering several biomes is determined by host plant, location, and edaphic factors.</title>
        <authorList>
            <person name="Rouws L."/>
            <person name="Barauna A."/>
            <person name="Beukes C."/>
            <person name="De Faria S.M."/>
            <person name="Gross E."/>
            <person name="Dos Reis Junior F.B."/>
            <person name="Simon M."/>
            <person name="Maluk M."/>
            <person name="Odee D.W."/>
            <person name="Kenicer G."/>
            <person name="Young J.P.W."/>
            <person name="Reis V.M."/>
            <person name="Zilli J."/>
            <person name="James E.K."/>
        </authorList>
    </citation>
    <scope>NUCLEOTIDE SEQUENCE [LARGE SCALE GENOMIC DNA]</scope>
    <source>
        <strain evidence="1 2">JPY530</strain>
    </source>
</reference>
<keyword evidence="2" id="KW-1185">Reference proteome</keyword>
<accession>A0ABU9R094</accession>
<organism evidence="1 2">
    <name type="scientific">Paraburkholderia azotifigens</name>
    <dbReference type="NCBI Taxonomy" id="2057004"/>
    <lineage>
        <taxon>Bacteria</taxon>
        <taxon>Pseudomonadati</taxon>
        <taxon>Pseudomonadota</taxon>
        <taxon>Betaproteobacteria</taxon>
        <taxon>Burkholderiales</taxon>
        <taxon>Burkholderiaceae</taxon>
        <taxon>Paraburkholderia</taxon>
    </lineage>
</organism>
<proteinExistence type="predicted"/>
<dbReference type="RefSeq" id="WP_338048206.1">
    <property type="nucleotide sequence ID" value="NZ_JAZHFZ010000006.1"/>
</dbReference>
<protein>
    <submittedName>
        <fullName evidence="1">Copper chaperone</fullName>
    </submittedName>
</protein>
<dbReference type="Proteomes" id="UP001481677">
    <property type="component" value="Unassembled WGS sequence"/>
</dbReference>
<sequence>MQPVEETDWGTRRLYSVGEGITDAIISVDPDAKVAADVRAKMVDVDSWLFAEEFLVAFYDAGYDVQIAQR</sequence>